<sequence length="68" mass="7281">MLLAGSHNEVLRCVVLEHEPHALDIVFGISPVAQGIHVAQFQMILQALGDAPSRQGNFPGHEVLSATL</sequence>
<name>A0A645I902_9ZZZZ</name>
<gene>
    <name evidence="1" type="ORF">SDC9_195405</name>
</gene>
<evidence type="ECO:0000313" key="1">
    <source>
        <dbReference type="EMBL" id="MPN47801.1"/>
    </source>
</evidence>
<proteinExistence type="predicted"/>
<dbReference type="AlphaFoldDB" id="A0A645I902"/>
<reference evidence="1" key="1">
    <citation type="submission" date="2019-08" db="EMBL/GenBank/DDBJ databases">
        <authorList>
            <person name="Kucharzyk K."/>
            <person name="Murdoch R.W."/>
            <person name="Higgins S."/>
            <person name="Loffler F."/>
        </authorList>
    </citation>
    <scope>NUCLEOTIDE SEQUENCE</scope>
</reference>
<comment type="caution">
    <text evidence="1">The sequence shown here is derived from an EMBL/GenBank/DDBJ whole genome shotgun (WGS) entry which is preliminary data.</text>
</comment>
<accession>A0A645I902</accession>
<organism evidence="1">
    <name type="scientific">bioreactor metagenome</name>
    <dbReference type="NCBI Taxonomy" id="1076179"/>
    <lineage>
        <taxon>unclassified sequences</taxon>
        <taxon>metagenomes</taxon>
        <taxon>ecological metagenomes</taxon>
    </lineage>
</organism>
<dbReference type="EMBL" id="VSSQ01109572">
    <property type="protein sequence ID" value="MPN47801.1"/>
    <property type="molecule type" value="Genomic_DNA"/>
</dbReference>
<protein>
    <submittedName>
        <fullName evidence="1">Uncharacterized protein</fullName>
    </submittedName>
</protein>